<feature type="region of interest" description="Disordered" evidence="1">
    <location>
        <begin position="352"/>
        <end position="377"/>
    </location>
</feature>
<dbReference type="InterPro" id="IPR036378">
    <property type="entry name" value="FAS1_dom_sf"/>
</dbReference>
<name>A0ABR3FUB9_9AGAR</name>
<feature type="chain" id="PRO_5046972085" description="FAS1 domain-containing protein" evidence="2">
    <location>
        <begin position="19"/>
        <end position="408"/>
    </location>
</feature>
<dbReference type="PANTHER" id="PTHR10900">
    <property type="entry name" value="PERIOSTIN-RELATED"/>
    <property type="match status" value="1"/>
</dbReference>
<dbReference type="PROSITE" id="PS50213">
    <property type="entry name" value="FAS1"/>
    <property type="match status" value="2"/>
</dbReference>
<dbReference type="Pfam" id="PF02469">
    <property type="entry name" value="Fasciclin"/>
    <property type="match status" value="2"/>
</dbReference>
<keyword evidence="2" id="KW-0732">Signal</keyword>
<feature type="compositionally biased region" description="Low complexity" evidence="1">
    <location>
        <begin position="352"/>
        <end position="370"/>
    </location>
</feature>
<evidence type="ECO:0000313" key="4">
    <source>
        <dbReference type="EMBL" id="KAL0579085.1"/>
    </source>
</evidence>
<feature type="signal peptide" evidence="2">
    <location>
        <begin position="1"/>
        <end position="18"/>
    </location>
</feature>
<feature type="domain" description="FAS1" evidence="3">
    <location>
        <begin position="10"/>
        <end position="178"/>
    </location>
</feature>
<dbReference type="PANTHER" id="PTHR10900:SF77">
    <property type="entry name" value="FI19380P1"/>
    <property type="match status" value="1"/>
</dbReference>
<gene>
    <name evidence="4" type="ORF">V5O48_002927</name>
</gene>
<dbReference type="Proteomes" id="UP001465976">
    <property type="component" value="Unassembled WGS sequence"/>
</dbReference>
<feature type="domain" description="FAS1" evidence="3">
    <location>
        <begin position="191"/>
        <end position="331"/>
    </location>
</feature>
<protein>
    <recommendedName>
        <fullName evidence="3">FAS1 domain-containing protein</fullName>
    </recommendedName>
</protein>
<dbReference type="Gene3D" id="2.30.180.10">
    <property type="entry name" value="FAS1 domain"/>
    <property type="match status" value="2"/>
</dbReference>
<reference evidence="4 5" key="1">
    <citation type="submission" date="2024-02" db="EMBL/GenBank/DDBJ databases">
        <title>A draft genome for the cacao thread blight pathogen Marasmius crinis-equi.</title>
        <authorList>
            <person name="Cohen S.P."/>
            <person name="Baruah I.K."/>
            <person name="Amoako-Attah I."/>
            <person name="Bukari Y."/>
            <person name="Meinhardt L.W."/>
            <person name="Bailey B.A."/>
        </authorList>
    </citation>
    <scope>NUCLEOTIDE SEQUENCE [LARGE SCALE GENOMIC DNA]</scope>
    <source>
        <strain evidence="4 5">GH-76</strain>
    </source>
</reference>
<organism evidence="4 5">
    <name type="scientific">Marasmius crinis-equi</name>
    <dbReference type="NCBI Taxonomy" id="585013"/>
    <lineage>
        <taxon>Eukaryota</taxon>
        <taxon>Fungi</taxon>
        <taxon>Dikarya</taxon>
        <taxon>Basidiomycota</taxon>
        <taxon>Agaricomycotina</taxon>
        <taxon>Agaricomycetes</taxon>
        <taxon>Agaricomycetidae</taxon>
        <taxon>Agaricales</taxon>
        <taxon>Marasmiineae</taxon>
        <taxon>Marasmiaceae</taxon>
        <taxon>Marasmius</taxon>
    </lineage>
</organism>
<dbReference type="EMBL" id="JBAHYK010000072">
    <property type="protein sequence ID" value="KAL0579085.1"/>
    <property type="molecule type" value="Genomic_DNA"/>
</dbReference>
<evidence type="ECO:0000259" key="3">
    <source>
        <dbReference type="PROSITE" id="PS50213"/>
    </source>
</evidence>
<dbReference type="InterPro" id="IPR000782">
    <property type="entry name" value="FAS1_domain"/>
</dbReference>
<dbReference type="InterPro" id="IPR050904">
    <property type="entry name" value="Adhesion/Biosynth-related"/>
</dbReference>
<accession>A0ABR3FUB9</accession>
<evidence type="ECO:0000256" key="1">
    <source>
        <dbReference type="SAM" id="MobiDB-lite"/>
    </source>
</evidence>
<dbReference type="SUPFAM" id="SSF82153">
    <property type="entry name" value="FAS1 domain"/>
    <property type="match status" value="2"/>
</dbReference>
<proteinExistence type="predicted"/>
<evidence type="ECO:0000313" key="5">
    <source>
        <dbReference type="Proteomes" id="UP001465976"/>
    </source>
</evidence>
<dbReference type="SMART" id="SM00554">
    <property type="entry name" value="FAS1"/>
    <property type="match status" value="2"/>
</dbReference>
<evidence type="ECO:0000256" key="2">
    <source>
        <dbReference type="SAM" id="SignalP"/>
    </source>
</evidence>
<keyword evidence="5" id="KW-1185">Reference proteome</keyword>
<sequence>MQIRNLLLLAPFVTVCAAQNDPLSAFAQALNSNGLTAFAGLLPTLNQSTVGQRLFQTLTAGGNFSLFIPNNDAVSRVPANVASDGDTLANIVSYHVVPGNFSDSSGSITSETLPNVTVGRTLLNDSAFVQLEGNRSQVLVWGKNSGGAVRILNQPRNTTIQNTTSFGGFGIYAIDDVLTPPPAFSQALLAGNTATPSLAADGILGLLNNTFTTGADGNNVSCTSLLDGSAVRGFTFFVPNNAALQAAQSSLASLQSNATAVRVVLGNHIINGSTLYSTTLANATSASGEPLTFITNSTGTFVSSGNVATAQIVATNVLTKNGVLHIINGVLANTQSDDAAASSAFSQASATATQSASGTGPLTTPTNSNGNNGGNGNGNGNNGAFSLHARFSSPILAVVAFVTIAILV</sequence>
<comment type="caution">
    <text evidence="4">The sequence shown here is derived from an EMBL/GenBank/DDBJ whole genome shotgun (WGS) entry which is preliminary data.</text>
</comment>